<feature type="chain" id="PRO_5042250421" evidence="2">
    <location>
        <begin position="28"/>
        <end position="550"/>
    </location>
</feature>
<reference evidence="3" key="1">
    <citation type="submission" date="2023-03" db="EMBL/GenBank/DDBJ databases">
        <title>Massive genome expansion in bonnet fungi (Mycena s.s.) driven by repeated elements and novel gene families across ecological guilds.</title>
        <authorList>
            <consortium name="Lawrence Berkeley National Laboratory"/>
            <person name="Harder C.B."/>
            <person name="Miyauchi S."/>
            <person name="Viragh M."/>
            <person name="Kuo A."/>
            <person name="Thoen E."/>
            <person name="Andreopoulos B."/>
            <person name="Lu D."/>
            <person name="Skrede I."/>
            <person name="Drula E."/>
            <person name="Henrissat B."/>
            <person name="Morin E."/>
            <person name="Kohler A."/>
            <person name="Barry K."/>
            <person name="LaButti K."/>
            <person name="Morin E."/>
            <person name="Salamov A."/>
            <person name="Lipzen A."/>
            <person name="Mereny Z."/>
            <person name="Hegedus B."/>
            <person name="Baldrian P."/>
            <person name="Stursova M."/>
            <person name="Weitz H."/>
            <person name="Taylor A."/>
            <person name="Grigoriev I.V."/>
            <person name="Nagy L.G."/>
            <person name="Martin F."/>
            <person name="Kauserud H."/>
        </authorList>
    </citation>
    <scope>NUCLEOTIDE SEQUENCE</scope>
    <source>
        <strain evidence="3">CBHHK067</strain>
    </source>
</reference>
<feature type="region of interest" description="Disordered" evidence="1">
    <location>
        <begin position="181"/>
        <end position="203"/>
    </location>
</feature>
<protein>
    <submittedName>
        <fullName evidence="3">Uncharacterized protein</fullName>
    </submittedName>
</protein>
<evidence type="ECO:0000256" key="1">
    <source>
        <dbReference type="SAM" id="MobiDB-lite"/>
    </source>
</evidence>
<dbReference type="AlphaFoldDB" id="A0AAD7DXW8"/>
<sequence length="550" mass="57195">MFFSPWALVHRALPTLIISAATGYGQALTYDPSPFNFIGTIDDLTLNSAGGVLAGGTITVDGILITIPQNLLVTLPSISVAWPELFEGGVPTLPLLGEVSWEATIFGNVVHGERLAGLVYIVQESTQLLQGFITSINMTNGHFNVSDMECVLNDPLGRFGPAYTVDPLWTVDPDNPSVRSSTGFPLCIPRNSTDPECPSKNRPTDGNGNALTAFTFNDPASLASGDPDPRIMVPLVVGDFITFSGTKVAGGLLEVYSLEANLGIYTAPGTKPAYVTAEAAQYGVVVPDPTVEVAESKATALTTDPTTPVQWFAIDVDPCTGEASERDLGLVQPDATAPPGLTVFRLGKTDASPVTRQVGFRQTTGTGVGPKGIIAGQFIQPIFDFVFPELISFGANELPNQFELFPFLASGSGPFTPGNLLTSPLATTVVVGQLNPWPGNLVPGAEACATSTSVSIPSATPSGPVTPDTIQIILATTQNARGTTMTTVNATTSSLTAQLFLSVAGVDSVSPEAMDNLGGGGFSLAINTKSKPTSVTVTSSEDGTPVTQSL</sequence>
<keyword evidence="2" id="KW-0732">Signal</keyword>
<organism evidence="3 4">
    <name type="scientific">Mycena rosella</name>
    <name type="common">Pink bonnet</name>
    <name type="synonym">Agaricus rosellus</name>
    <dbReference type="NCBI Taxonomy" id="1033263"/>
    <lineage>
        <taxon>Eukaryota</taxon>
        <taxon>Fungi</taxon>
        <taxon>Dikarya</taxon>
        <taxon>Basidiomycota</taxon>
        <taxon>Agaricomycotina</taxon>
        <taxon>Agaricomycetes</taxon>
        <taxon>Agaricomycetidae</taxon>
        <taxon>Agaricales</taxon>
        <taxon>Marasmiineae</taxon>
        <taxon>Mycenaceae</taxon>
        <taxon>Mycena</taxon>
    </lineage>
</organism>
<comment type="caution">
    <text evidence="3">The sequence shown here is derived from an EMBL/GenBank/DDBJ whole genome shotgun (WGS) entry which is preliminary data.</text>
</comment>
<dbReference type="Proteomes" id="UP001221757">
    <property type="component" value="Unassembled WGS sequence"/>
</dbReference>
<gene>
    <name evidence="3" type="ORF">B0H17DRAFT_189781</name>
</gene>
<evidence type="ECO:0000313" key="4">
    <source>
        <dbReference type="Proteomes" id="UP001221757"/>
    </source>
</evidence>
<feature type="signal peptide" evidence="2">
    <location>
        <begin position="1"/>
        <end position="27"/>
    </location>
</feature>
<proteinExistence type="predicted"/>
<keyword evidence="4" id="KW-1185">Reference proteome</keyword>
<evidence type="ECO:0000256" key="2">
    <source>
        <dbReference type="SAM" id="SignalP"/>
    </source>
</evidence>
<dbReference type="EMBL" id="JARKIE010000017">
    <property type="protein sequence ID" value="KAJ7701559.1"/>
    <property type="molecule type" value="Genomic_DNA"/>
</dbReference>
<accession>A0AAD7DXW8</accession>
<name>A0AAD7DXW8_MYCRO</name>
<evidence type="ECO:0000313" key="3">
    <source>
        <dbReference type="EMBL" id="KAJ7701559.1"/>
    </source>
</evidence>